<dbReference type="EMBL" id="OUUW01000039">
    <property type="protein sequence ID" value="SPP89920.1"/>
    <property type="molecule type" value="Genomic_DNA"/>
</dbReference>
<organism evidence="2 3">
    <name type="scientific">Drosophila guanche</name>
    <name type="common">Fruit fly</name>
    <dbReference type="NCBI Taxonomy" id="7266"/>
    <lineage>
        <taxon>Eukaryota</taxon>
        <taxon>Metazoa</taxon>
        <taxon>Ecdysozoa</taxon>
        <taxon>Arthropoda</taxon>
        <taxon>Hexapoda</taxon>
        <taxon>Insecta</taxon>
        <taxon>Pterygota</taxon>
        <taxon>Neoptera</taxon>
        <taxon>Endopterygota</taxon>
        <taxon>Diptera</taxon>
        <taxon>Brachycera</taxon>
        <taxon>Muscomorpha</taxon>
        <taxon>Ephydroidea</taxon>
        <taxon>Drosophilidae</taxon>
        <taxon>Drosophila</taxon>
        <taxon>Sophophora</taxon>
    </lineage>
</organism>
<proteinExistence type="predicted"/>
<dbReference type="AlphaFoldDB" id="A0A3B0KMR1"/>
<accession>A0A3B0KMR1</accession>
<evidence type="ECO:0000313" key="3">
    <source>
        <dbReference type="Proteomes" id="UP000268350"/>
    </source>
</evidence>
<protein>
    <submittedName>
        <fullName evidence="2">Uncharacterized protein</fullName>
    </submittedName>
</protein>
<dbReference type="Proteomes" id="UP000268350">
    <property type="component" value="Unassembled WGS sequence"/>
</dbReference>
<dbReference type="OrthoDB" id="7871835at2759"/>
<feature type="coiled-coil region" evidence="1">
    <location>
        <begin position="28"/>
        <end position="55"/>
    </location>
</feature>
<dbReference type="OMA" id="IGQSMQE"/>
<evidence type="ECO:0000313" key="2">
    <source>
        <dbReference type="EMBL" id="SPP89920.1"/>
    </source>
</evidence>
<reference evidence="3" key="1">
    <citation type="submission" date="2018-01" db="EMBL/GenBank/DDBJ databases">
        <authorList>
            <person name="Alioto T."/>
            <person name="Alioto T."/>
        </authorList>
    </citation>
    <scope>NUCLEOTIDE SEQUENCE [LARGE SCALE GENOMIC DNA]</scope>
</reference>
<feature type="coiled-coil region" evidence="1">
    <location>
        <begin position="141"/>
        <end position="171"/>
    </location>
</feature>
<keyword evidence="1" id="KW-0175">Coiled coil</keyword>
<sequence>MDRLPAVMEHLGNMCASYPKIGQSMKEFEEALQNNKTLKSSVNRLQLQIEDQEVDAKLVGKAAQSMDDCRAETELAARIATACYSSILAIENHMSDAQVQDVLRLTVHLKQGEIMAEIQGVEKRCGTVNESNATLESRSIVQEFRQLRRTMNEAADELLRNEREVQAMLQQWSSKIKSSTAYRNKKIVYVLKLRKEIHQLRDELVKPLLQPVEKWAKPADPCPSACSSVMAAASNLMLQSATTFVTDFLNGPKASQMECSGGAQPLRSILVQGERKRAASPTKLVHFAASPVCSSSSYDNVYGALGATFTQAIDDSLKEFNDLNVATPPKKGKVTKVEILPAMDISAFQPHASGNANLKDFSNLFPSLESQEQQDIMEIDNEAARTSTKQHQPEMVSVEQEELLFVRPTTALSHQQDSIGMMATTSATSFQFSETSYDPIDDFMINFSDDNNEDDTQNGYNL</sequence>
<gene>
    <name evidence="2" type="ORF">DGUA_6G020608</name>
</gene>
<evidence type="ECO:0000256" key="1">
    <source>
        <dbReference type="SAM" id="Coils"/>
    </source>
</evidence>
<keyword evidence="3" id="KW-1185">Reference proteome</keyword>
<name>A0A3B0KMR1_DROGU</name>